<dbReference type="AlphaFoldDB" id="A0A8D0WRY2"/>
<evidence type="ECO:0000256" key="1">
    <source>
        <dbReference type="ARBA" id="ARBA00010984"/>
    </source>
</evidence>
<feature type="region of interest" description="Disordered" evidence="2">
    <location>
        <begin position="183"/>
        <end position="407"/>
    </location>
</feature>
<dbReference type="Pfam" id="PF15242">
    <property type="entry name" value="FAM53"/>
    <property type="match status" value="1"/>
</dbReference>
<evidence type="ECO:0000313" key="3">
    <source>
        <dbReference type="Ensembl" id="ENSSSCP00030024284.1"/>
    </source>
</evidence>
<evidence type="ECO:0000313" key="4">
    <source>
        <dbReference type="Proteomes" id="UP000694570"/>
    </source>
</evidence>
<dbReference type="PANTHER" id="PTHR28567">
    <property type="entry name" value="PROTEIN FAM53A-LIKE ISOFORM X1"/>
    <property type="match status" value="1"/>
</dbReference>
<evidence type="ECO:0000256" key="2">
    <source>
        <dbReference type="SAM" id="MobiDB-lite"/>
    </source>
</evidence>
<dbReference type="Proteomes" id="UP000694570">
    <property type="component" value="Unplaced"/>
</dbReference>
<dbReference type="PANTHER" id="PTHR28567:SF4">
    <property type="entry name" value="PROTEIN FAM53C"/>
    <property type="match status" value="1"/>
</dbReference>
<protein>
    <submittedName>
        <fullName evidence="3">Family with sequence similarity 53 member C</fullName>
    </submittedName>
</protein>
<accession>A0A8D0WRY2</accession>
<feature type="compositionally biased region" description="Polar residues" evidence="2">
    <location>
        <begin position="127"/>
        <end position="138"/>
    </location>
</feature>
<reference evidence="3" key="1">
    <citation type="submission" date="2025-08" db="UniProtKB">
        <authorList>
            <consortium name="Ensembl"/>
        </authorList>
    </citation>
    <scope>IDENTIFICATION</scope>
</reference>
<name>A0A8D0WRY2_PIG</name>
<feature type="compositionally biased region" description="Basic residues" evidence="2">
    <location>
        <begin position="12"/>
        <end position="34"/>
    </location>
</feature>
<organism evidence="3 4">
    <name type="scientific">Sus scrofa</name>
    <name type="common">Pig</name>
    <dbReference type="NCBI Taxonomy" id="9823"/>
    <lineage>
        <taxon>Eukaryota</taxon>
        <taxon>Metazoa</taxon>
        <taxon>Chordata</taxon>
        <taxon>Craniata</taxon>
        <taxon>Vertebrata</taxon>
        <taxon>Euteleostomi</taxon>
        <taxon>Mammalia</taxon>
        <taxon>Eutheria</taxon>
        <taxon>Laurasiatheria</taxon>
        <taxon>Artiodactyla</taxon>
        <taxon>Suina</taxon>
        <taxon>Suidae</taxon>
        <taxon>Sus</taxon>
    </lineage>
</organism>
<sequence>LDNEEPTLVAKSKSRASSRQRHPRRTLRDKRRGARASADGSGGFCISGRSPRSPQGPVGSLRRLLRAPWGEPSAQSCSGRGPGSWRSREGASWRGLPPCSCAEFQDSLNLSYHPSGLSLHLRPPSPGSSLQEQPLSQVLSPEPPDPEKLPVPPAPPSKRHCRSLSVPVDLSRWQPVWRPAPSKLWTPIKHRGSGGGGGPQVPHQSPPKRVSSLRFLQAPSASSQCAPAHRPYSPPFFSLALAQESSRPSAASPQSGSWESDAESLSPCPPQRRFSLSPSLGPQASRFLPSARSSPASSPELPWRPRGLRNLPRSRSQPCDLDARKAGVKRRHEEDPRRLRPSLDFDKMNQKPYSGGLCLQETAPEGSSNSPPWFMACSPPPLSASCSPIGGSSQVLSESEEEEEGAVRWGRQALSKRTLCQQDFGDLDLNLIEEN</sequence>
<dbReference type="Ensembl" id="ENSSSCT00030053224.1">
    <property type="protein sequence ID" value="ENSSSCP00030024284.1"/>
    <property type="gene ID" value="ENSSSCG00030038101.1"/>
</dbReference>
<feature type="compositionally biased region" description="Basic and acidic residues" evidence="2">
    <location>
        <begin position="321"/>
        <end position="349"/>
    </location>
</feature>
<dbReference type="InterPro" id="IPR029356">
    <property type="entry name" value="FAM53"/>
</dbReference>
<feature type="compositionally biased region" description="Polar residues" evidence="2">
    <location>
        <begin position="243"/>
        <end position="258"/>
    </location>
</feature>
<feature type="compositionally biased region" description="Low complexity" evidence="2">
    <location>
        <begin position="217"/>
        <end position="228"/>
    </location>
</feature>
<feature type="region of interest" description="Disordered" evidence="2">
    <location>
        <begin position="112"/>
        <end position="163"/>
    </location>
</feature>
<feature type="region of interest" description="Disordered" evidence="2">
    <location>
        <begin position="1"/>
        <end position="93"/>
    </location>
</feature>
<proteinExistence type="inferred from homology"/>
<comment type="similarity">
    <text evidence="1">Belongs to the FAM53 family.</text>
</comment>
<feature type="compositionally biased region" description="Low complexity" evidence="2">
    <location>
        <begin position="284"/>
        <end position="299"/>
    </location>
</feature>